<dbReference type="OrthoDB" id="9776599at2"/>
<proteinExistence type="predicted"/>
<dbReference type="Gene3D" id="3.40.390.10">
    <property type="entry name" value="Collagenase (Catalytic Domain)"/>
    <property type="match status" value="1"/>
</dbReference>
<evidence type="ECO:0000259" key="3">
    <source>
        <dbReference type="Pfam" id="PF16313"/>
    </source>
</evidence>
<dbReference type="InterPro" id="IPR032534">
    <property type="entry name" value="EcxA_zinc-bd"/>
</dbReference>
<dbReference type="CDD" id="cd04276">
    <property type="entry name" value="ZnMc_MMP_like_2"/>
    <property type="match status" value="1"/>
</dbReference>
<dbReference type="EMBL" id="PISP01000007">
    <property type="protein sequence ID" value="PKD42401.1"/>
    <property type="molecule type" value="Genomic_DNA"/>
</dbReference>
<dbReference type="PANTHER" id="PTHR38478:SF1">
    <property type="entry name" value="ZINC DEPENDENT METALLOPROTEASE DOMAIN LIPOPROTEIN"/>
    <property type="match status" value="1"/>
</dbReference>
<keyword evidence="6" id="KW-0482">Metalloprotease</keyword>
<feature type="domain" description="DUF5117" evidence="4">
    <location>
        <begin position="105"/>
        <end position="292"/>
    </location>
</feature>
<keyword evidence="7" id="KW-1185">Reference proteome</keyword>
<feature type="signal peptide" evidence="2">
    <location>
        <begin position="1"/>
        <end position="24"/>
    </location>
</feature>
<dbReference type="PANTHER" id="PTHR38478">
    <property type="entry name" value="PEPTIDASE M1A AND M12B"/>
    <property type="match status" value="1"/>
</dbReference>
<evidence type="ECO:0000259" key="4">
    <source>
        <dbReference type="Pfam" id="PF17148"/>
    </source>
</evidence>
<dbReference type="PROSITE" id="PS51257">
    <property type="entry name" value="PROKAR_LIPOPROTEIN"/>
    <property type="match status" value="1"/>
</dbReference>
<dbReference type="AlphaFoldDB" id="A0A2N0VDY2"/>
<dbReference type="InterPro" id="IPR033413">
    <property type="entry name" value="DUF5117"/>
</dbReference>
<dbReference type="InterPro" id="IPR033428">
    <property type="entry name" value="DUF5118"/>
</dbReference>
<dbReference type="InterPro" id="IPR034032">
    <property type="entry name" value="Zn_MMP-like_bac"/>
</dbReference>
<dbReference type="InterPro" id="IPR024079">
    <property type="entry name" value="MetalloPept_cat_dom_sf"/>
</dbReference>
<dbReference type="Pfam" id="PF17148">
    <property type="entry name" value="DUF5117"/>
    <property type="match status" value="1"/>
</dbReference>
<comment type="caution">
    <text evidence="6">The sequence shown here is derived from an EMBL/GenBank/DDBJ whole genome shotgun (WGS) entry which is preliminary data.</text>
</comment>
<dbReference type="GO" id="GO:0006508">
    <property type="term" value="P:proteolysis"/>
    <property type="evidence" value="ECO:0007669"/>
    <property type="project" value="UniProtKB-KW"/>
</dbReference>
<sequence length="827" mass="94187">MIHLVQKLSALMLALLLIAGCASTDSVQSSDAPSERPSGAAAASSDGPKPFSEVIKESFDKDEGLFNVYKDNSTYYYEIPDDMLEREMLMVSRIARTADGIAYGGMKNNTQVLRWQKRDNKILLRRVSFSNTASDTLPIYEAVRNSNFEPILASFDIAAINEDSTGSVIDVTSLFTTDVPALGLQQGNRTRFQVRSVDGSRTFIEEIRSFPENVEARHLLTYVAQNPPSNSDANTISLEINHSMHLLPEEPMQRREPDARVGYFTASQTDFGTDEHRAKPVSHVTRWKLVPKDKEAYMRGELVEPEEPIIFYIDPATPEVWREWLIKGVDDWQVAFEEAGFKNAIYGKMAPTKEEDPDFSLEDARYPTIRYFASPIQNAFGPHVHDPRSGQIMTSAIGWYHNVMRLLRNWYFIQTAAANPEARSVQFDDDVMGELIRFVSAHEVGHTLGLPHNFGSSAAIPVDSLRSPTYTDENGTAPSIMDYARFNYIAQPGDGVTNFFPRVGPYDKWAVKWGYTWFGDTPLEEQNETLHEWTKERADDPVYFYGAQTGSKIDPRSQNEDLGDNSMKASTYGIANLQVITDNLIEWTSQEGEDFAELDELYGQILGQWSRYMGHVTQNVGGVYENDKTFDQEGGVYEPTPKEIQKEAMDFLRTHAFSDPSWVLNQDILSRVNQADFVDNFRGRQVSVLNNLVDPQRIARLIEYDNRSDADVYSPYEFMDDVRGTIWTELDRNREISVYRRNLQRAYIERMEYLMTEELPSVPAAFRQFVGFTSVDVSQSDIRPIVREQLEILQRDINNTRNSVSDRATRIHLADSERRIDNILNPN</sequence>
<name>A0A2N0VDY2_9BACT</name>
<feature type="region of interest" description="Disordered" evidence="1">
    <location>
        <begin position="27"/>
        <end position="50"/>
    </location>
</feature>
<feature type="domain" description="DUF5118" evidence="5">
    <location>
        <begin position="48"/>
        <end position="97"/>
    </location>
</feature>
<keyword evidence="6" id="KW-0378">Hydrolase</keyword>
<reference evidence="6 7" key="1">
    <citation type="submission" date="2017-11" db="EMBL/GenBank/DDBJ databases">
        <title>Rhodohalobacter 15182 sp. nov., isolated from a salt lake.</title>
        <authorList>
            <person name="Han S."/>
        </authorList>
    </citation>
    <scope>NUCLEOTIDE SEQUENCE [LARGE SCALE GENOMIC DNA]</scope>
    <source>
        <strain evidence="6 7">15182</strain>
    </source>
</reference>
<dbReference type="GO" id="GO:0008237">
    <property type="term" value="F:metallopeptidase activity"/>
    <property type="evidence" value="ECO:0007669"/>
    <property type="project" value="UniProtKB-KW"/>
</dbReference>
<dbReference type="RefSeq" id="WP_101074476.1">
    <property type="nucleotide sequence ID" value="NZ_PISP01000007.1"/>
</dbReference>
<dbReference type="Pfam" id="PF17162">
    <property type="entry name" value="DUF5118"/>
    <property type="match status" value="1"/>
</dbReference>
<dbReference type="Pfam" id="PF16313">
    <property type="entry name" value="DUF4953"/>
    <property type="match status" value="1"/>
</dbReference>
<organism evidence="6 7">
    <name type="scientific">Rhodohalobacter barkolensis</name>
    <dbReference type="NCBI Taxonomy" id="2053187"/>
    <lineage>
        <taxon>Bacteria</taxon>
        <taxon>Pseudomonadati</taxon>
        <taxon>Balneolota</taxon>
        <taxon>Balneolia</taxon>
        <taxon>Balneolales</taxon>
        <taxon>Balneolaceae</taxon>
        <taxon>Rhodohalobacter</taxon>
    </lineage>
</organism>
<feature type="chain" id="PRO_5014812993" evidence="2">
    <location>
        <begin position="25"/>
        <end position="827"/>
    </location>
</feature>
<keyword evidence="2" id="KW-0732">Signal</keyword>
<accession>A0A2N0VDY2</accession>
<gene>
    <name evidence="6" type="ORF">CWD77_15280</name>
</gene>
<evidence type="ECO:0000313" key="6">
    <source>
        <dbReference type="EMBL" id="PKD42401.1"/>
    </source>
</evidence>
<feature type="domain" description="EcxA zinc-binding" evidence="3">
    <location>
        <begin position="426"/>
        <end position="732"/>
    </location>
</feature>
<evidence type="ECO:0000256" key="1">
    <source>
        <dbReference type="SAM" id="MobiDB-lite"/>
    </source>
</evidence>
<dbReference type="Proteomes" id="UP000233398">
    <property type="component" value="Unassembled WGS sequence"/>
</dbReference>
<protein>
    <submittedName>
        <fullName evidence="6">Zinc-dependent metalloprotease</fullName>
    </submittedName>
</protein>
<dbReference type="SUPFAM" id="SSF55486">
    <property type="entry name" value="Metalloproteases ('zincins'), catalytic domain"/>
    <property type="match status" value="1"/>
</dbReference>
<evidence type="ECO:0000259" key="5">
    <source>
        <dbReference type="Pfam" id="PF17162"/>
    </source>
</evidence>
<keyword evidence="6" id="KW-0645">Protease</keyword>
<evidence type="ECO:0000256" key="2">
    <source>
        <dbReference type="SAM" id="SignalP"/>
    </source>
</evidence>
<evidence type="ECO:0000313" key="7">
    <source>
        <dbReference type="Proteomes" id="UP000233398"/>
    </source>
</evidence>